<evidence type="ECO:0000313" key="3">
    <source>
        <dbReference type="Proteomes" id="UP000293342"/>
    </source>
</evidence>
<gene>
    <name evidence="2" type="ORF">E0H75_14245</name>
</gene>
<dbReference type="EMBL" id="SJKD01000002">
    <property type="protein sequence ID" value="TCC51277.1"/>
    <property type="molecule type" value="Genomic_DNA"/>
</dbReference>
<dbReference type="Proteomes" id="UP000293342">
    <property type="component" value="Unassembled WGS sequence"/>
</dbReference>
<dbReference type="OrthoDB" id="3831265at2"/>
<organism evidence="2 3">
    <name type="scientific">Kribbella capetownensis</name>
    <dbReference type="NCBI Taxonomy" id="1572659"/>
    <lineage>
        <taxon>Bacteria</taxon>
        <taxon>Bacillati</taxon>
        <taxon>Actinomycetota</taxon>
        <taxon>Actinomycetes</taxon>
        <taxon>Propionibacteriales</taxon>
        <taxon>Kribbellaceae</taxon>
        <taxon>Kribbella</taxon>
    </lineage>
</organism>
<evidence type="ECO:0000313" key="2">
    <source>
        <dbReference type="EMBL" id="TCC51277.1"/>
    </source>
</evidence>
<name>A0A4R0JXA6_9ACTN</name>
<feature type="region of interest" description="Disordered" evidence="1">
    <location>
        <begin position="1"/>
        <end position="32"/>
    </location>
</feature>
<dbReference type="RefSeq" id="WP_131513961.1">
    <property type="nucleotide sequence ID" value="NZ_SJKD01000002.1"/>
</dbReference>
<feature type="compositionally biased region" description="Polar residues" evidence="1">
    <location>
        <begin position="1"/>
        <end position="10"/>
    </location>
</feature>
<keyword evidence="3" id="KW-1185">Reference proteome</keyword>
<dbReference type="AlphaFoldDB" id="A0A4R0JXA6"/>
<protein>
    <submittedName>
        <fullName evidence="2">Uncharacterized protein</fullName>
    </submittedName>
</protein>
<comment type="caution">
    <text evidence="2">The sequence shown here is derived from an EMBL/GenBank/DDBJ whole genome shotgun (WGS) entry which is preliminary data.</text>
</comment>
<proteinExistence type="predicted"/>
<reference evidence="2 3" key="1">
    <citation type="submission" date="2019-02" db="EMBL/GenBank/DDBJ databases">
        <title>Kribbella capetownensis sp. nov. and Kribbella speibonae sp. nov., isolated from soil.</title>
        <authorList>
            <person name="Curtis S.M."/>
            <person name="Norton I."/>
            <person name="Everest G.J."/>
            <person name="Meyers P.R."/>
        </authorList>
    </citation>
    <scope>NUCLEOTIDE SEQUENCE [LARGE SCALE GENOMIC DNA]</scope>
    <source>
        <strain evidence="2 3">YM53</strain>
    </source>
</reference>
<sequence>MNTETPTSATGKVDGSWPELSTSRSEPCDGCNPVTARPCVLGHHSGYHRDASGAEWLDE</sequence>
<evidence type="ECO:0000256" key="1">
    <source>
        <dbReference type="SAM" id="MobiDB-lite"/>
    </source>
</evidence>
<accession>A0A4R0JXA6</accession>